<sequence>MGDFVVGAQWHSGNAADDGLDTRGWLVGHFINPPDDVRSTKDVEVKWGIHPAGDKRPDWTSDDQRTTLLLLVQGTFRIDLTEGSVTMQRQGDYVMWGPGIDHSWEAITDAVVITVRWPSSA</sequence>
<dbReference type="EMBL" id="JBHUKR010000004">
    <property type="protein sequence ID" value="MFD2415424.1"/>
    <property type="molecule type" value="Genomic_DNA"/>
</dbReference>
<dbReference type="Proteomes" id="UP001597417">
    <property type="component" value="Unassembled WGS sequence"/>
</dbReference>
<organism evidence="1 2">
    <name type="scientific">Amycolatopsis pigmentata</name>
    <dbReference type="NCBI Taxonomy" id="450801"/>
    <lineage>
        <taxon>Bacteria</taxon>
        <taxon>Bacillati</taxon>
        <taxon>Actinomycetota</taxon>
        <taxon>Actinomycetes</taxon>
        <taxon>Pseudonocardiales</taxon>
        <taxon>Pseudonocardiaceae</taxon>
        <taxon>Amycolatopsis</taxon>
    </lineage>
</organism>
<evidence type="ECO:0000313" key="2">
    <source>
        <dbReference type="Proteomes" id="UP001597417"/>
    </source>
</evidence>
<dbReference type="InterPro" id="IPR014710">
    <property type="entry name" value="RmlC-like_jellyroll"/>
</dbReference>
<comment type="caution">
    <text evidence="1">The sequence shown here is derived from an EMBL/GenBank/DDBJ whole genome shotgun (WGS) entry which is preliminary data.</text>
</comment>
<dbReference type="RefSeq" id="WP_378261206.1">
    <property type="nucleotide sequence ID" value="NZ_JBHUKR010000004.1"/>
</dbReference>
<keyword evidence="2" id="KW-1185">Reference proteome</keyword>
<gene>
    <name evidence="1" type="ORF">ACFSXZ_03680</name>
</gene>
<evidence type="ECO:0000313" key="1">
    <source>
        <dbReference type="EMBL" id="MFD2415424.1"/>
    </source>
</evidence>
<dbReference type="InterPro" id="IPR011051">
    <property type="entry name" value="RmlC_Cupin_sf"/>
</dbReference>
<dbReference type="SUPFAM" id="SSF51182">
    <property type="entry name" value="RmlC-like cupins"/>
    <property type="match status" value="1"/>
</dbReference>
<accession>A0ABW5FMJ7</accession>
<name>A0ABW5FMJ7_9PSEU</name>
<dbReference type="Gene3D" id="2.60.120.10">
    <property type="entry name" value="Jelly Rolls"/>
    <property type="match status" value="1"/>
</dbReference>
<proteinExistence type="predicted"/>
<reference evidence="2" key="1">
    <citation type="journal article" date="2019" name="Int. J. Syst. Evol. Microbiol.">
        <title>The Global Catalogue of Microorganisms (GCM) 10K type strain sequencing project: providing services to taxonomists for standard genome sequencing and annotation.</title>
        <authorList>
            <consortium name="The Broad Institute Genomics Platform"/>
            <consortium name="The Broad Institute Genome Sequencing Center for Infectious Disease"/>
            <person name="Wu L."/>
            <person name="Ma J."/>
        </authorList>
    </citation>
    <scope>NUCLEOTIDE SEQUENCE [LARGE SCALE GENOMIC DNA]</scope>
    <source>
        <strain evidence="2">CGMCC 4.7645</strain>
    </source>
</reference>
<protein>
    <submittedName>
        <fullName evidence="1">Signal peptidase I</fullName>
    </submittedName>
</protein>